<comment type="caution">
    <text evidence="1">The sequence shown here is derived from an EMBL/GenBank/DDBJ whole genome shotgun (WGS) entry which is preliminary data.</text>
</comment>
<keyword evidence="2" id="KW-1185">Reference proteome</keyword>
<evidence type="ECO:0000313" key="1">
    <source>
        <dbReference type="EMBL" id="MFG6109297.1"/>
    </source>
</evidence>
<proteinExistence type="predicted"/>
<dbReference type="Pfam" id="PF26541">
    <property type="entry name" value="MafI2"/>
    <property type="match status" value="1"/>
</dbReference>
<organism evidence="1 2">
    <name type="scientific">Stenotrophomonas nematodicola</name>
    <dbReference type="NCBI Taxonomy" id="2656746"/>
    <lineage>
        <taxon>Bacteria</taxon>
        <taxon>Pseudomonadati</taxon>
        <taxon>Pseudomonadota</taxon>
        <taxon>Gammaproteobacteria</taxon>
        <taxon>Lysobacterales</taxon>
        <taxon>Lysobacteraceae</taxon>
        <taxon>Stenotrophomonas</taxon>
    </lineage>
</organism>
<dbReference type="RefSeq" id="WP_394162877.1">
    <property type="nucleotide sequence ID" value="NZ_JBHGCJ010000005.1"/>
</dbReference>
<protein>
    <submittedName>
        <fullName evidence="1">Uncharacterized protein</fullName>
    </submittedName>
</protein>
<sequence>MERNLRANIILSTSRALLGEVFPELVAVACQLHGATGFELVFFIDAAAVEDWVEDISCIETEVMADFPATVSISHRIVASARAEVPADGFLIFLRKPRP</sequence>
<dbReference type="Proteomes" id="UP001605261">
    <property type="component" value="Unassembled WGS sequence"/>
</dbReference>
<dbReference type="EMBL" id="JBHGCJ010000005">
    <property type="protein sequence ID" value="MFG6109297.1"/>
    <property type="molecule type" value="Genomic_DNA"/>
</dbReference>
<gene>
    <name evidence="1" type="ORF">ACEU0G_003307</name>
</gene>
<evidence type="ECO:0000313" key="2">
    <source>
        <dbReference type="Proteomes" id="UP001605261"/>
    </source>
</evidence>
<reference evidence="1 2" key="1">
    <citation type="submission" date="2024-09" db="EMBL/GenBank/DDBJ databases">
        <authorList>
            <consortium name="All-Russian atlas of soil microorganisms"/>
            <consortium name="as a basis for the search for new antimicrobial producers and enzymes with unique properties"/>
            <person name="Sokolova E.A."/>
            <person name="Voronina E.N."/>
        </authorList>
    </citation>
    <scope>NUCLEOTIDE SEQUENCE [LARGE SCALE GENOMIC DNA]</scope>
    <source>
        <strain evidence="1 2">AF-22b-331.1</strain>
    </source>
</reference>
<accession>A0ABW7CWE4</accession>
<name>A0ABW7CWE4_9GAMM</name>
<dbReference type="InterPro" id="IPR058702">
    <property type="entry name" value="MafI2-like"/>
</dbReference>